<accession>A0ABD5ZQJ8</accession>
<organism evidence="2 3">
    <name type="scientific">Halosegnis marinus</name>
    <dbReference type="NCBI Taxonomy" id="3034023"/>
    <lineage>
        <taxon>Archaea</taxon>
        <taxon>Methanobacteriati</taxon>
        <taxon>Methanobacteriota</taxon>
        <taxon>Stenosarchaea group</taxon>
        <taxon>Halobacteria</taxon>
        <taxon>Halobacteriales</taxon>
        <taxon>Natronomonadaceae</taxon>
        <taxon>Halosegnis</taxon>
    </lineage>
</organism>
<dbReference type="AlphaFoldDB" id="A0ABD5ZQJ8"/>
<reference evidence="2 3" key="1">
    <citation type="journal article" date="2019" name="Int. J. Syst. Evol. Microbiol.">
        <title>The Global Catalogue of Microorganisms (GCM) 10K type strain sequencing project: providing services to taxonomists for standard genome sequencing and annotation.</title>
        <authorList>
            <consortium name="The Broad Institute Genomics Platform"/>
            <consortium name="The Broad Institute Genome Sequencing Center for Infectious Disease"/>
            <person name="Wu L."/>
            <person name="Ma J."/>
        </authorList>
    </citation>
    <scope>NUCLEOTIDE SEQUENCE [LARGE SCALE GENOMIC DNA]</scope>
    <source>
        <strain evidence="2 3">DT85</strain>
    </source>
</reference>
<keyword evidence="3" id="KW-1185">Reference proteome</keyword>
<gene>
    <name evidence="2" type="ORF">ACFQJ4_09160</name>
</gene>
<evidence type="ECO:0000313" key="3">
    <source>
        <dbReference type="Proteomes" id="UP001596398"/>
    </source>
</evidence>
<proteinExistence type="predicted"/>
<dbReference type="GeneID" id="79267174"/>
<dbReference type="RefSeq" id="WP_276233610.1">
    <property type="nucleotide sequence ID" value="NZ_CP119802.1"/>
</dbReference>
<dbReference type="Pfam" id="PF19129">
    <property type="entry name" value="DUF5812"/>
    <property type="match status" value="1"/>
</dbReference>
<feature type="region of interest" description="Disordered" evidence="1">
    <location>
        <begin position="71"/>
        <end position="94"/>
    </location>
</feature>
<comment type="caution">
    <text evidence="2">The sequence shown here is derived from an EMBL/GenBank/DDBJ whole genome shotgun (WGS) entry which is preliminary data.</text>
</comment>
<protein>
    <submittedName>
        <fullName evidence="2">DUF5812 family protein</fullName>
    </submittedName>
</protein>
<evidence type="ECO:0000313" key="2">
    <source>
        <dbReference type="EMBL" id="MFC7235479.1"/>
    </source>
</evidence>
<name>A0ABD5ZQJ8_9EURY</name>
<dbReference type="Proteomes" id="UP001596398">
    <property type="component" value="Unassembled WGS sequence"/>
</dbReference>
<sequence>MTDDTDETEGTFVVTHAEADSAVLRDVDSSRVHTLGDNPGVEAGDVLEATLAPEPPLEVTHTVVEVAARRSVAVEESPEPPTAHEREVAAEQSVGDLTKRERAGMGEIHVLSVPPADTDDAVRDVVEDDETLARAARMPDVNRVEVRSDADEGLVSVRYLP</sequence>
<dbReference type="EMBL" id="JBHTAP010000001">
    <property type="protein sequence ID" value="MFC7235479.1"/>
    <property type="molecule type" value="Genomic_DNA"/>
</dbReference>
<evidence type="ECO:0000256" key="1">
    <source>
        <dbReference type="SAM" id="MobiDB-lite"/>
    </source>
</evidence>
<dbReference type="InterPro" id="IPR043850">
    <property type="entry name" value="DUF5812"/>
</dbReference>